<dbReference type="KEGG" id="abac:LuPra_03879"/>
<reference evidence="2" key="2">
    <citation type="submission" date="2016-04" db="EMBL/GenBank/DDBJ databases">
        <title>First Complete Genome Sequence of a Subdivision 6 Acidobacterium.</title>
        <authorList>
            <person name="Huang S."/>
            <person name="Vieira S."/>
            <person name="Bunk B."/>
            <person name="Riedel T."/>
            <person name="Sproeer C."/>
            <person name="Overmann J."/>
        </authorList>
    </citation>
    <scope>NUCLEOTIDE SEQUENCE [LARGE SCALE GENOMIC DNA]</scope>
    <source>
        <strain evidence="2">DSM 100886 HEG_-6_39</strain>
    </source>
</reference>
<dbReference type="EMBL" id="CP015136">
    <property type="protein sequence ID" value="AMY10641.1"/>
    <property type="molecule type" value="Genomic_DNA"/>
</dbReference>
<evidence type="ECO:0000313" key="1">
    <source>
        <dbReference type="EMBL" id="AMY10641.1"/>
    </source>
</evidence>
<dbReference type="RefSeq" id="WP_110172256.1">
    <property type="nucleotide sequence ID" value="NZ_CP015136.1"/>
</dbReference>
<gene>
    <name evidence="1" type="ORF">LuPra_03879</name>
</gene>
<accession>A0A143PQD3</accession>
<dbReference type="Proteomes" id="UP000076079">
    <property type="component" value="Chromosome"/>
</dbReference>
<name>A0A143PQD3_LUTPR</name>
<keyword evidence="2" id="KW-1185">Reference proteome</keyword>
<dbReference type="STRING" id="1855912.LuPra_03879"/>
<reference evidence="1 2" key="1">
    <citation type="journal article" date="2016" name="Genome Announc.">
        <title>First Complete Genome Sequence of a Subdivision 6 Acidobacterium Strain.</title>
        <authorList>
            <person name="Huang S."/>
            <person name="Vieira S."/>
            <person name="Bunk B."/>
            <person name="Riedel T."/>
            <person name="Sproer C."/>
            <person name="Overmann J."/>
        </authorList>
    </citation>
    <scope>NUCLEOTIDE SEQUENCE [LARGE SCALE GENOMIC DNA]</scope>
    <source>
        <strain evidence="2">DSM 100886 HEG_-6_39</strain>
    </source>
</reference>
<dbReference type="AlphaFoldDB" id="A0A143PQD3"/>
<sequence length="105" mass="11507">MSPDIPRDDLLAIMDGLGRIETPGLETPVEVGYTITIVAQRPGQPDPPGGGPFFTRVLLRARVADLFHWYTEHRDDLMLVLDDGRRLPLIITSPDGDAIGQGMLS</sequence>
<proteinExistence type="predicted"/>
<organism evidence="1 2">
    <name type="scientific">Luteitalea pratensis</name>
    <dbReference type="NCBI Taxonomy" id="1855912"/>
    <lineage>
        <taxon>Bacteria</taxon>
        <taxon>Pseudomonadati</taxon>
        <taxon>Acidobacteriota</taxon>
        <taxon>Vicinamibacteria</taxon>
        <taxon>Vicinamibacterales</taxon>
        <taxon>Vicinamibacteraceae</taxon>
        <taxon>Luteitalea</taxon>
    </lineage>
</organism>
<evidence type="ECO:0000313" key="2">
    <source>
        <dbReference type="Proteomes" id="UP000076079"/>
    </source>
</evidence>
<protein>
    <submittedName>
        <fullName evidence="1">Uncharacterized protein</fullName>
    </submittedName>
</protein>